<dbReference type="RefSeq" id="WP_090672007.1">
    <property type="nucleotide sequence ID" value="NZ_FOUF01000037.1"/>
</dbReference>
<evidence type="ECO:0000313" key="2">
    <source>
        <dbReference type="Proteomes" id="UP000199561"/>
    </source>
</evidence>
<organism evidence="1 2">
    <name type="scientific">Nitrosomonas nitrosa</name>
    <dbReference type="NCBI Taxonomy" id="52442"/>
    <lineage>
        <taxon>Bacteria</taxon>
        <taxon>Pseudomonadati</taxon>
        <taxon>Pseudomonadota</taxon>
        <taxon>Betaproteobacteria</taxon>
        <taxon>Nitrosomonadales</taxon>
        <taxon>Nitrosomonadaceae</taxon>
        <taxon>Nitrosomonas</taxon>
    </lineage>
</organism>
<dbReference type="AlphaFoldDB" id="A0A1I4U106"/>
<proteinExistence type="predicted"/>
<protein>
    <submittedName>
        <fullName evidence="1">Uncharacterized protein</fullName>
    </submittedName>
</protein>
<reference evidence="1 2" key="1">
    <citation type="submission" date="2016-10" db="EMBL/GenBank/DDBJ databases">
        <authorList>
            <person name="de Groot N.N."/>
        </authorList>
    </citation>
    <scope>NUCLEOTIDE SEQUENCE [LARGE SCALE GENOMIC DNA]</scope>
    <source>
        <strain evidence="1 2">Nm146</strain>
    </source>
</reference>
<accession>A0A1I4U106</accession>
<sequence>MSFVNERKEDGTWQTIDRERNIVLQEVKVGQPQEPIEFNLNINGENVYFDAFKRMKQLESKKYHIEWRVVQIFTQSQFVHNKSRLHALIKEALDAYGSAFSRKHVETLSVNFAQNL</sequence>
<evidence type="ECO:0000313" key="1">
    <source>
        <dbReference type="EMBL" id="SFM82559.1"/>
    </source>
</evidence>
<gene>
    <name evidence="1" type="ORF">SAMN05421880_1372</name>
</gene>
<name>A0A1I4U106_9PROT</name>
<dbReference type="EMBL" id="FOUF01000037">
    <property type="protein sequence ID" value="SFM82559.1"/>
    <property type="molecule type" value="Genomic_DNA"/>
</dbReference>
<keyword evidence="2" id="KW-1185">Reference proteome</keyword>
<dbReference type="Proteomes" id="UP000199561">
    <property type="component" value="Unassembled WGS sequence"/>
</dbReference>
<dbReference type="STRING" id="52442.SAMN05421880_1372"/>